<dbReference type="RefSeq" id="WP_176068686.1">
    <property type="nucleotide sequence ID" value="NZ_JABWMJ010000004.1"/>
</dbReference>
<dbReference type="FunFam" id="3.40.309.10:FF:000009">
    <property type="entry name" value="Aldehyde dehydrogenase A"/>
    <property type="match status" value="1"/>
</dbReference>
<evidence type="ECO:0000313" key="5">
    <source>
        <dbReference type="Proteomes" id="UP000529637"/>
    </source>
</evidence>
<dbReference type="InterPro" id="IPR016163">
    <property type="entry name" value="Ald_DH_C"/>
</dbReference>
<reference evidence="4 5" key="1">
    <citation type="submission" date="2020-06" db="EMBL/GenBank/DDBJ databases">
        <title>Schlegella sp. ID0723 isolated from air conditioner.</title>
        <authorList>
            <person name="Kim D.Y."/>
            <person name="Kim D.-U."/>
        </authorList>
    </citation>
    <scope>NUCLEOTIDE SEQUENCE [LARGE SCALE GENOMIC DNA]</scope>
    <source>
        <strain evidence="4 5">ID0723</strain>
    </source>
</reference>
<dbReference type="InterPro" id="IPR051020">
    <property type="entry name" value="ALDH-related_metabolic_enz"/>
</dbReference>
<dbReference type="AlphaFoldDB" id="A0A7Y6TWG6"/>
<comment type="caution">
    <text evidence="4">The sequence shown here is derived from an EMBL/GenBank/DDBJ whole genome shotgun (WGS) entry which is preliminary data.</text>
</comment>
<comment type="similarity">
    <text evidence="1">Belongs to the aldehyde dehydrogenase family.</text>
</comment>
<keyword evidence="2" id="KW-0560">Oxidoreductase</keyword>
<dbReference type="Gene3D" id="3.40.309.10">
    <property type="entry name" value="Aldehyde Dehydrogenase, Chain A, domain 2"/>
    <property type="match status" value="1"/>
</dbReference>
<dbReference type="InterPro" id="IPR016161">
    <property type="entry name" value="Ald_DH/histidinol_DH"/>
</dbReference>
<dbReference type="Gene3D" id="3.40.605.10">
    <property type="entry name" value="Aldehyde Dehydrogenase, Chain A, domain 1"/>
    <property type="match status" value="1"/>
</dbReference>
<feature type="domain" description="Aldehyde dehydrogenase" evidence="3">
    <location>
        <begin position="19"/>
        <end position="473"/>
    </location>
</feature>
<organism evidence="4 5">
    <name type="scientific">Piscinibacter koreensis</name>
    <dbReference type="NCBI Taxonomy" id="2742824"/>
    <lineage>
        <taxon>Bacteria</taxon>
        <taxon>Pseudomonadati</taxon>
        <taxon>Pseudomonadota</taxon>
        <taxon>Betaproteobacteria</taxon>
        <taxon>Burkholderiales</taxon>
        <taxon>Sphaerotilaceae</taxon>
        <taxon>Piscinibacter</taxon>
    </lineage>
</organism>
<evidence type="ECO:0000256" key="2">
    <source>
        <dbReference type="ARBA" id="ARBA00023002"/>
    </source>
</evidence>
<protein>
    <submittedName>
        <fullName evidence="4">Aldehyde dehydrogenase family protein</fullName>
    </submittedName>
</protein>
<dbReference type="GO" id="GO:0008911">
    <property type="term" value="F:lactaldehyde dehydrogenase (NAD+) activity"/>
    <property type="evidence" value="ECO:0007669"/>
    <property type="project" value="TreeGrafter"/>
</dbReference>
<accession>A0A7Y6TWG6</accession>
<proteinExistence type="inferred from homology"/>
<name>A0A7Y6TWG6_9BURK</name>
<dbReference type="EMBL" id="JABWMJ010000004">
    <property type="protein sequence ID" value="NUZ06065.1"/>
    <property type="molecule type" value="Genomic_DNA"/>
</dbReference>
<sequence length="480" mass="51373">MDKEAPSAQHAQLLIDGRWVEGCEDFPVFDKFNGSLVGRCERASKEQVDAAVAAASRSFESNKLAPYDRYRILMKAAELIEARRDEFARTIVAEAGFPYVDAENEVTRAAQTFIISAEEGKRLVGEMVPIEAAPGHAHRMAFTIRVPRGVVCGITSFNSPLNMVAHKVAPALASGNTMVVKPPQVAPLSGALLAQVLLDAGLPPGHLNLVQGPGSEVGGWLVENKDIAFYSFTGSTPVGKSIRDAVGLRPVALELGSIAATLVCADADLDRAATRSVQSAFRRAGQACTSVQRLFVDRAVIDAFVPRFVAAARALKVGDPHDRQNVIGPLISERDAARALAWVDEAIAQGARLLHGGTREGALMQPTILTDVRPEMRVICDEIFGPVVSVIPVDGLDDAVRQINATPFGLAVGVFTRDVMTALNAARRLHVGVVHINEPSSSRVDLMPFSGVKDSGVGTEGPRYAMREMTEERLITASLS</sequence>
<evidence type="ECO:0000259" key="3">
    <source>
        <dbReference type="Pfam" id="PF00171"/>
    </source>
</evidence>
<evidence type="ECO:0000313" key="4">
    <source>
        <dbReference type="EMBL" id="NUZ06065.1"/>
    </source>
</evidence>
<evidence type="ECO:0000256" key="1">
    <source>
        <dbReference type="ARBA" id="ARBA00009986"/>
    </source>
</evidence>
<dbReference type="SUPFAM" id="SSF53720">
    <property type="entry name" value="ALDH-like"/>
    <property type="match status" value="1"/>
</dbReference>
<dbReference type="InterPro" id="IPR016162">
    <property type="entry name" value="Ald_DH_N"/>
</dbReference>
<dbReference type="InterPro" id="IPR015590">
    <property type="entry name" value="Aldehyde_DH_dom"/>
</dbReference>
<keyword evidence="5" id="KW-1185">Reference proteome</keyword>
<dbReference type="PANTHER" id="PTHR42991">
    <property type="entry name" value="ALDEHYDE DEHYDROGENASE"/>
    <property type="match status" value="1"/>
</dbReference>
<dbReference type="PANTHER" id="PTHR42991:SF1">
    <property type="entry name" value="ALDEHYDE DEHYDROGENASE"/>
    <property type="match status" value="1"/>
</dbReference>
<gene>
    <name evidence="4" type="ORF">HQN59_09855</name>
</gene>
<dbReference type="Proteomes" id="UP000529637">
    <property type="component" value="Unassembled WGS sequence"/>
</dbReference>
<dbReference type="Pfam" id="PF00171">
    <property type="entry name" value="Aldedh"/>
    <property type="match status" value="1"/>
</dbReference>